<feature type="transmembrane region" description="Helical" evidence="8">
    <location>
        <begin position="214"/>
        <end position="231"/>
    </location>
</feature>
<gene>
    <name evidence="9" type="ORF">SAMN05444373_100858</name>
</gene>
<evidence type="ECO:0000313" key="10">
    <source>
        <dbReference type="Proteomes" id="UP000324781"/>
    </source>
</evidence>
<evidence type="ECO:0000313" key="9">
    <source>
        <dbReference type="EMBL" id="SHI75263.1"/>
    </source>
</evidence>
<dbReference type="EMBL" id="FQZP01000008">
    <property type="protein sequence ID" value="SHI75263.1"/>
    <property type="molecule type" value="Genomic_DNA"/>
</dbReference>
<feature type="transmembrane region" description="Helical" evidence="8">
    <location>
        <begin position="267"/>
        <end position="288"/>
    </location>
</feature>
<dbReference type="OrthoDB" id="1675410at2"/>
<evidence type="ECO:0000256" key="4">
    <source>
        <dbReference type="ARBA" id="ARBA00022544"/>
    </source>
</evidence>
<proteinExistence type="inferred from homology"/>
<feature type="transmembrane region" description="Helical" evidence="8">
    <location>
        <begin position="300"/>
        <end position="317"/>
    </location>
</feature>
<dbReference type="Pfam" id="PF03845">
    <property type="entry name" value="Spore_permease"/>
    <property type="match status" value="1"/>
</dbReference>
<dbReference type="GO" id="GO:0009847">
    <property type="term" value="P:spore germination"/>
    <property type="evidence" value="ECO:0007669"/>
    <property type="project" value="InterPro"/>
</dbReference>
<keyword evidence="6 8" id="KW-1133">Transmembrane helix</keyword>
<protein>
    <submittedName>
        <fullName evidence="9">Spore germination protein KB</fullName>
    </submittedName>
</protein>
<feature type="transmembrane region" description="Helical" evidence="8">
    <location>
        <begin position="37"/>
        <end position="58"/>
    </location>
</feature>
<evidence type="ECO:0000256" key="7">
    <source>
        <dbReference type="ARBA" id="ARBA00023136"/>
    </source>
</evidence>
<feature type="transmembrane region" description="Helical" evidence="8">
    <location>
        <begin position="78"/>
        <end position="99"/>
    </location>
</feature>
<feature type="transmembrane region" description="Helical" evidence="8">
    <location>
        <begin position="183"/>
        <end position="202"/>
    </location>
</feature>
<keyword evidence="3" id="KW-0813">Transport</keyword>
<dbReference type="InterPro" id="IPR004761">
    <property type="entry name" value="Spore_GerAB"/>
</dbReference>
<feature type="transmembrane region" description="Helical" evidence="8">
    <location>
        <begin position="329"/>
        <end position="351"/>
    </location>
</feature>
<evidence type="ECO:0000256" key="1">
    <source>
        <dbReference type="ARBA" id="ARBA00004141"/>
    </source>
</evidence>
<name>A0A1M6DQ27_9FIRM</name>
<evidence type="ECO:0000256" key="5">
    <source>
        <dbReference type="ARBA" id="ARBA00022692"/>
    </source>
</evidence>
<accession>A0A1M6DQ27</accession>
<feature type="transmembrane region" description="Helical" evidence="8">
    <location>
        <begin position="12"/>
        <end position="31"/>
    </location>
</feature>
<feature type="transmembrane region" description="Helical" evidence="8">
    <location>
        <begin position="144"/>
        <end position="163"/>
    </location>
</feature>
<keyword evidence="5 8" id="KW-0812">Transmembrane</keyword>
<evidence type="ECO:0000256" key="3">
    <source>
        <dbReference type="ARBA" id="ARBA00022448"/>
    </source>
</evidence>
<comment type="similarity">
    <text evidence="2">Belongs to the amino acid-polyamine-organocation (APC) superfamily. Spore germination protein (SGP) (TC 2.A.3.9) family.</text>
</comment>
<organism evidence="9 10">
    <name type="scientific">Thermoclostridium caenicola</name>
    <dbReference type="NCBI Taxonomy" id="659425"/>
    <lineage>
        <taxon>Bacteria</taxon>
        <taxon>Bacillati</taxon>
        <taxon>Bacillota</taxon>
        <taxon>Clostridia</taxon>
        <taxon>Eubacteriales</taxon>
        <taxon>Oscillospiraceae</taxon>
        <taxon>Thermoclostridium</taxon>
    </lineage>
</organism>
<dbReference type="NCBIfam" id="TIGR00912">
    <property type="entry name" value="2A0309"/>
    <property type="match status" value="1"/>
</dbReference>
<evidence type="ECO:0000256" key="6">
    <source>
        <dbReference type="ARBA" id="ARBA00022989"/>
    </source>
</evidence>
<evidence type="ECO:0000256" key="8">
    <source>
        <dbReference type="SAM" id="Phobius"/>
    </source>
</evidence>
<dbReference type="Proteomes" id="UP000324781">
    <property type="component" value="Unassembled WGS sequence"/>
</dbReference>
<sequence>MMEKTQISWIQLFLLLSGFHIGSTVLLSPSAGAGRDAWLAMILGGAGGTLLMWSYAVLSMLNPSKTLVEILRDRLGKIAGTILSFLYVWYFIHLASLVFRDFGEFLCTTTYLETPMVVVIGLFAVVLLYTVNSGIEVLGRLSELLVPVIPVAISIISFSLFTINDFTAVLPILENGLMPVLKGAFGAITFPYGETVAFLMLFPHLNRKDKLKKTVVISAVLSTLLGLLVFFRDLFVIGGDLIGRSTFIPHLTSLLIPEFNVEPLLDINLLIGGGIKISVCVYAAAKALCQITGVQDYRGFTRAVLTFAVVLAIWAYDSVLELFAWTQKVYGFYVIPFQVLIPLLLLLLSLIRKGKPQGEVPDKEGNNNAEAVNA</sequence>
<dbReference type="AlphaFoldDB" id="A0A1M6DQ27"/>
<keyword evidence="10" id="KW-1185">Reference proteome</keyword>
<comment type="subcellular location">
    <subcellularLocation>
        <location evidence="1">Membrane</location>
        <topology evidence="1">Multi-pass membrane protein</topology>
    </subcellularLocation>
</comment>
<dbReference type="RefSeq" id="WP_149678094.1">
    <property type="nucleotide sequence ID" value="NZ_FQZP01000008.1"/>
</dbReference>
<dbReference type="PANTHER" id="PTHR34975:SF2">
    <property type="entry name" value="SPORE GERMINATION PROTEIN A2"/>
    <property type="match status" value="1"/>
</dbReference>
<dbReference type="GO" id="GO:0016020">
    <property type="term" value="C:membrane"/>
    <property type="evidence" value="ECO:0007669"/>
    <property type="project" value="UniProtKB-SubCell"/>
</dbReference>
<evidence type="ECO:0000256" key="2">
    <source>
        <dbReference type="ARBA" id="ARBA00007998"/>
    </source>
</evidence>
<feature type="transmembrane region" description="Helical" evidence="8">
    <location>
        <begin position="111"/>
        <end position="132"/>
    </location>
</feature>
<dbReference type="PANTHER" id="PTHR34975">
    <property type="entry name" value="SPORE GERMINATION PROTEIN A2"/>
    <property type="match status" value="1"/>
</dbReference>
<keyword evidence="4" id="KW-0309">Germination</keyword>
<reference evidence="9 10" key="1">
    <citation type="submission" date="2016-11" db="EMBL/GenBank/DDBJ databases">
        <authorList>
            <person name="Varghese N."/>
            <person name="Submissions S."/>
        </authorList>
    </citation>
    <scope>NUCLEOTIDE SEQUENCE [LARGE SCALE GENOMIC DNA]</scope>
    <source>
        <strain evidence="9 10">DSM 19027</strain>
    </source>
</reference>
<keyword evidence="7 8" id="KW-0472">Membrane</keyword>